<protein>
    <submittedName>
        <fullName evidence="2">Uncharacterized protein</fullName>
    </submittedName>
</protein>
<gene>
    <name evidence="2" type="ORF">QQF64_030740</name>
</gene>
<reference evidence="2 3" key="1">
    <citation type="submission" date="2023-09" db="EMBL/GenBank/DDBJ databases">
        <authorList>
            <person name="Wang M."/>
        </authorList>
    </citation>
    <scope>NUCLEOTIDE SEQUENCE [LARGE SCALE GENOMIC DNA]</scope>
    <source>
        <strain evidence="2">GT-2023</strain>
        <tissue evidence="2">Liver</tissue>
    </source>
</reference>
<accession>A0ABR3N464</accession>
<evidence type="ECO:0000313" key="3">
    <source>
        <dbReference type="Proteomes" id="UP001558613"/>
    </source>
</evidence>
<name>A0ABR3N464_9TELE</name>
<keyword evidence="3" id="KW-1185">Reference proteome</keyword>
<dbReference type="EMBL" id="JAYMGO010000007">
    <property type="protein sequence ID" value="KAL1271724.1"/>
    <property type="molecule type" value="Genomic_DNA"/>
</dbReference>
<feature type="region of interest" description="Disordered" evidence="1">
    <location>
        <begin position="1"/>
        <end position="40"/>
    </location>
</feature>
<comment type="caution">
    <text evidence="2">The sequence shown here is derived from an EMBL/GenBank/DDBJ whole genome shotgun (WGS) entry which is preliminary data.</text>
</comment>
<evidence type="ECO:0000256" key="1">
    <source>
        <dbReference type="SAM" id="MobiDB-lite"/>
    </source>
</evidence>
<sequence length="79" mass="8257">MEGKCAPVALTPALGPKETLKSTNKPTHRNAESEVSSLTSLKDQGGIAKGVLGFQATRLLPPGSVSWCSWAKVSHAGRL</sequence>
<proteinExistence type="predicted"/>
<organism evidence="2 3">
    <name type="scientific">Cirrhinus molitorella</name>
    <name type="common">mud carp</name>
    <dbReference type="NCBI Taxonomy" id="172907"/>
    <lineage>
        <taxon>Eukaryota</taxon>
        <taxon>Metazoa</taxon>
        <taxon>Chordata</taxon>
        <taxon>Craniata</taxon>
        <taxon>Vertebrata</taxon>
        <taxon>Euteleostomi</taxon>
        <taxon>Actinopterygii</taxon>
        <taxon>Neopterygii</taxon>
        <taxon>Teleostei</taxon>
        <taxon>Ostariophysi</taxon>
        <taxon>Cypriniformes</taxon>
        <taxon>Cyprinidae</taxon>
        <taxon>Labeoninae</taxon>
        <taxon>Labeonini</taxon>
        <taxon>Cirrhinus</taxon>
    </lineage>
</organism>
<dbReference type="Proteomes" id="UP001558613">
    <property type="component" value="Unassembled WGS sequence"/>
</dbReference>
<evidence type="ECO:0000313" key="2">
    <source>
        <dbReference type="EMBL" id="KAL1271724.1"/>
    </source>
</evidence>